<proteinExistence type="predicted"/>
<gene>
    <name evidence="1" type="ORF">E4L96_15055</name>
</gene>
<dbReference type="AlphaFoldDB" id="A0A4Y9S6P9"/>
<reference evidence="1 2" key="1">
    <citation type="submission" date="2019-03" db="EMBL/GenBank/DDBJ databases">
        <title>Draft Genome Sequence of Massilia arenosa sp. nov., a Novel Massilia Species Isolated from a Sandy-loam Maize Soil.</title>
        <authorList>
            <person name="Raths R."/>
            <person name="Peta V."/>
            <person name="Bucking H."/>
        </authorList>
    </citation>
    <scope>NUCLEOTIDE SEQUENCE [LARGE SCALE GENOMIC DNA]</scope>
    <source>
        <strain evidence="1 2">MC02</strain>
    </source>
</reference>
<dbReference type="Proteomes" id="UP000298438">
    <property type="component" value="Unassembled WGS sequence"/>
</dbReference>
<organism evidence="1 2">
    <name type="scientific">Zemynaea arenosa</name>
    <dbReference type="NCBI Taxonomy" id="2561931"/>
    <lineage>
        <taxon>Bacteria</taxon>
        <taxon>Pseudomonadati</taxon>
        <taxon>Pseudomonadota</taxon>
        <taxon>Betaproteobacteria</taxon>
        <taxon>Burkholderiales</taxon>
        <taxon>Oxalobacteraceae</taxon>
        <taxon>Telluria group</taxon>
        <taxon>Zemynaea</taxon>
    </lineage>
</organism>
<protein>
    <submittedName>
        <fullName evidence="1">Crp/Fnr family transcriptional regulator</fullName>
    </submittedName>
</protein>
<keyword evidence="2" id="KW-1185">Reference proteome</keyword>
<evidence type="ECO:0000313" key="2">
    <source>
        <dbReference type="Proteomes" id="UP000298438"/>
    </source>
</evidence>
<dbReference type="Gene3D" id="2.60.120.10">
    <property type="entry name" value="Jelly Rolls"/>
    <property type="match status" value="1"/>
</dbReference>
<dbReference type="InterPro" id="IPR014710">
    <property type="entry name" value="RmlC-like_jellyroll"/>
</dbReference>
<evidence type="ECO:0000313" key="1">
    <source>
        <dbReference type="EMBL" id="TFW17157.1"/>
    </source>
</evidence>
<dbReference type="SUPFAM" id="SSF51206">
    <property type="entry name" value="cAMP-binding domain-like"/>
    <property type="match status" value="1"/>
</dbReference>
<dbReference type="EMBL" id="SPVF01000191">
    <property type="protein sequence ID" value="TFW17157.1"/>
    <property type="molecule type" value="Genomic_DNA"/>
</dbReference>
<sequence>MSLRAALLRFEETMGFALPGAGMLAAAIQVQALNDRQAAFNIGDANARVYCVREGLFKQLYVTESGVERIKSFTAEGDLFACPFALRAGGRTQMASVAIGPAVVESIAFARLEELGARELAWQTALRHAFQRLAELKVQRERELLTMSAAQLYQRFAHTQPALLARVPQKDLASYFGVTPVGLNRIIRRLRAGA</sequence>
<comment type="caution">
    <text evidence="1">The sequence shown here is derived from an EMBL/GenBank/DDBJ whole genome shotgun (WGS) entry which is preliminary data.</text>
</comment>
<dbReference type="RefSeq" id="WP_135208044.1">
    <property type="nucleotide sequence ID" value="NZ_SPVF01000191.1"/>
</dbReference>
<accession>A0A4Y9S6P9</accession>
<name>A0A4Y9S6P9_9BURK</name>
<dbReference type="OrthoDB" id="9798104at2"/>
<dbReference type="InterPro" id="IPR018490">
    <property type="entry name" value="cNMP-bd_dom_sf"/>
</dbReference>